<dbReference type="STRING" id="318479.A0A158Q3J3"/>
<feature type="transmembrane region" description="Helical" evidence="16">
    <location>
        <begin position="71"/>
        <end position="91"/>
    </location>
</feature>
<evidence type="ECO:0000256" key="8">
    <source>
        <dbReference type="ARBA" id="ARBA00023065"/>
    </source>
</evidence>
<evidence type="ECO:0000256" key="2">
    <source>
        <dbReference type="ARBA" id="ARBA00007193"/>
    </source>
</evidence>
<evidence type="ECO:0000256" key="16">
    <source>
        <dbReference type="SAM" id="Phobius"/>
    </source>
</evidence>
<dbReference type="AlphaFoldDB" id="A0A158Q3J3"/>
<dbReference type="PANTHER" id="PTHR11690:SF276">
    <property type="entry name" value="DEGENERIN DEG-1"/>
    <property type="match status" value="1"/>
</dbReference>
<reference evidence="20" key="1">
    <citation type="submission" date="2016-04" db="UniProtKB">
        <authorList>
            <consortium name="WormBaseParasite"/>
        </authorList>
    </citation>
    <scope>IDENTIFICATION</scope>
</reference>
<dbReference type="WBParaSite" id="DME_0000252501-mRNA-1">
    <property type="protein sequence ID" value="DME_0000252501-mRNA-1"/>
    <property type="gene ID" value="DME_0000252501"/>
</dbReference>
<evidence type="ECO:0000313" key="20">
    <source>
        <dbReference type="WBParaSite" id="DME_0000252501-mRNA-1"/>
    </source>
</evidence>
<protein>
    <submittedName>
        <fullName evidence="20">Amiloride-sensitive sodium channel</fullName>
    </submittedName>
</protein>
<dbReference type="GO" id="GO:0005886">
    <property type="term" value="C:plasma membrane"/>
    <property type="evidence" value="ECO:0007669"/>
    <property type="project" value="TreeGrafter"/>
</dbReference>
<evidence type="ECO:0000313" key="18">
    <source>
        <dbReference type="Proteomes" id="UP000038040"/>
    </source>
</evidence>
<keyword evidence="12 13" id="KW-0407">Ion channel</keyword>
<evidence type="ECO:0000256" key="7">
    <source>
        <dbReference type="ARBA" id="ARBA00023053"/>
    </source>
</evidence>
<dbReference type="EMBL" id="UYYG01001157">
    <property type="protein sequence ID" value="VDN56912.1"/>
    <property type="molecule type" value="Genomic_DNA"/>
</dbReference>
<keyword evidence="8 13" id="KW-0406">Ion transport</keyword>
<dbReference type="Gene3D" id="2.60.470.10">
    <property type="entry name" value="Acid-sensing ion channels like domains"/>
    <property type="match status" value="2"/>
</dbReference>
<dbReference type="PROSITE" id="PS01206">
    <property type="entry name" value="ASC"/>
    <property type="match status" value="1"/>
</dbReference>
<dbReference type="NCBIfam" id="TIGR00867">
    <property type="entry name" value="deg-1"/>
    <property type="match status" value="1"/>
</dbReference>
<keyword evidence="11 13" id="KW-0739">Sodium transport</keyword>
<keyword evidence="19" id="KW-1185">Reference proteome</keyword>
<keyword evidence="14" id="KW-0175">Coiled coil</keyword>
<comment type="subcellular location">
    <subcellularLocation>
        <location evidence="1">Membrane</location>
        <topology evidence="1">Multi-pass membrane protein</topology>
    </subcellularLocation>
</comment>
<dbReference type="PRINTS" id="PR01078">
    <property type="entry name" value="AMINACHANNEL"/>
</dbReference>
<evidence type="ECO:0000256" key="6">
    <source>
        <dbReference type="ARBA" id="ARBA00022989"/>
    </source>
</evidence>
<organism evidence="18 20">
    <name type="scientific">Dracunculus medinensis</name>
    <name type="common">Guinea worm</name>
    <dbReference type="NCBI Taxonomy" id="318479"/>
    <lineage>
        <taxon>Eukaryota</taxon>
        <taxon>Metazoa</taxon>
        <taxon>Ecdysozoa</taxon>
        <taxon>Nematoda</taxon>
        <taxon>Chromadorea</taxon>
        <taxon>Rhabditida</taxon>
        <taxon>Spirurina</taxon>
        <taxon>Dracunculoidea</taxon>
        <taxon>Dracunculidae</taxon>
        <taxon>Dracunculus</taxon>
    </lineage>
</organism>
<evidence type="ECO:0000256" key="10">
    <source>
        <dbReference type="ARBA" id="ARBA00023180"/>
    </source>
</evidence>
<keyword evidence="9 16" id="KW-0472">Membrane</keyword>
<accession>A0A158Q3J3</accession>
<reference evidence="17 19" key="2">
    <citation type="submission" date="2018-11" db="EMBL/GenBank/DDBJ databases">
        <authorList>
            <consortium name="Pathogen Informatics"/>
        </authorList>
    </citation>
    <scope>NUCLEOTIDE SEQUENCE [LARGE SCALE GENOMIC DNA]</scope>
</reference>
<keyword evidence="6 16" id="KW-1133">Transmembrane helix</keyword>
<comment type="similarity">
    <text evidence="2 13">Belongs to the amiloride-sensitive sodium channel (TC 1.A.6) family.</text>
</comment>
<keyword evidence="10" id="KW-0325">Glycoprotein</keyword>
<keyword evidence="5 13" id="KW-0812">Transmembrane</keyword>
<dbReference type="OrthoDB" id="6021021at2759"/>
<evidence type="ECO:0000256" key="4">
    <source>
        <dbReference type="ARBA" id="ARBA00022461"/>
    </source>
</evidence>
<proteinExistence type="inferred from homology"/>
<dbReference type="GO" id="GO:0015280">
    <property type="term" value="F:ligand-gated sodium channel activity"/>
    <property type="evidence" value="ECO:0007669"/>
    <property type="project" value="TreeGrafter"/>
</dbReference>
<evidence type="ECO:0000256" key="3">
    <source>
        <dbReference type="ARBA" id="ARBA00022448"/>
    </source>
</evidence>
<dbReference type="InterPro" id="IPR004726">
    <property type="entry name" value="Deg-1"/>
</dbReference>
<sequence length="711" mass="81477">MIKFFRMESLDPSRLQSVYINRRNKSSTPHIYSAVRRHKSLIEKIRIFAENTSAHGVRRVFVAQHAYAARLWLTGILFCFIILLIQAHHLFMKFNRYEKITNIELKFDQMEFPAITFCNLNPYKKSLVRLVPSVRDTMDVYENAKSFNKESDKRKESKVSKKQKLIETETEIKKLFEKFSEEVESYSQNYEDFDNNFKRFQRERYELVEAHCKCVGASSMECLRFQSFPVPEDAVCLCIYDRNSKTAWPCFNITYVFSFINIFCHFDHFSFLHSGKKITTREKIRKLWKPISTTTPTTTTTTTTTIPPTTTRHKNQSARVTAPETVKAMGFTGLTDGVAMLTRAKENLIFTMSALSKKQRIALSHQKNEFIEMCSFNGKQCDIDNDFKLHVDPEFGNCYTFNWNKSNIFMSSKAGSMYGIRVLLFVNTTDYMSTSESAGVRLAVHNPTEFPFPDTFGYSAPVGFASSFGLKKQVIKRLSAPYGECENNDELSSTKYIYGGYDYDPEGCHRSCFQNMLLNKCGCGDPRFPVLKGQKHCSAFNATARNCVETAIAEMGDFHHIIDNLGDCVCKQSCDHEVYSVTFSASRWPSGATDLGFCEEMSKEECEIFYGKNGAMVEVYYEQLNYELIRESEAYGVSFSVITIIECAVLFLDLLSACCNQVKKNGLANSLQSNRESRINRVNQAIININGSNQINEDCDEDQSNQKTFHI</sequence>
<gene>
    <name evidence="17" type="ORF">DME_LOCUS6885</name>
</gene>
<keyword evidence="3 13" id="KW-0813">Transport</keyword>
<dbReference type="PANTHER" id="PTHR11690">
    <property type="entry name" value="AMILORIDE-SENSITIVE SODIUM CHANNEL-RELATED"/>
    <property type="match status" value="1"/>
</dbReference>
<evidence type="ECO:0000256" key="14">
    <source>
        <dbReference type="SAM" id="Coils"/>
    </source>
</evidence>
<feature type="region of interest" description="Disordered" evidence="15">
    <location>
        <begin position="295"/>
        <end position="319"/>
    </location>
</feature>
<keyword evidence="4 13" id="KW-0894">Sodium channel</keyword>
<feature type="coiled-coil region" evidence="14">
    <location>
        <begin position="176"/>
        <end position="203"/>
    </location>
</feature>
<evidence type="ECO:0000256" key="13">
    <source>
        <dbReference type="RuleBase" id="RU000679"/>
    </source>
</evidence>
<evidence type="ECO:0000256" key="5">
    <source>
        <dbReference type="ARBA" id="ARBA00022692"/>
    </source>
</evidence>
<dbReference type="InterPro" id="IPR001873">
    <property type="entry name" value="ENaC"/>
</dbReference>
<keyword evidence="7" id="KW-0915">Sodium</keyword>
<evidence type="ECO:0000313" key="17">
    <source>
        <dbReference type="EMBL" id="VDN56912.1"/>
    </source>
</evidence>
<evidence type="ECO:0000313" key="19">
    <source>
        <dbReference type="Proteomes" id="UP000274756"/>
    </source>
</evidence>
<dbReference type="Pfam" id="PF00858">
    <property type="entry name" value="ASC"/>
    <property type="match status" value="1"/>
</dbReference>
<evidence type="ECO:0000256" key="1">
    <source>
        <dbReference type="ARBA" id="ARBA00004141"/>
    </source>
</evidence>
<evidence type="ECO:0000256" key="12">
    <source>
        <dbReference type="ARBA" id="ARBA00023303"/>
    </source>
</evidence>
<evidence type="ECO:0000256" key="11">
    <source>
        <dbReference type="ARBA" id="ARBA00023201"/>
    </source>
</evidence>
<dbReference type="InterPro" id="IPR020903">
    <property type="entry name" value="ENaC_CS"/>
</dbReference>
<dbReference type="Proteomes" id="UP000274756">
    <property type="component" value="Unassembled WGS sequence"/>
</dbReference>
<evidence type="ECO:0000256" key="15">
    <source>
        <dbReference type="SAM" id="MobiDB-lite"/>
    </source>
</evidence>
<evidence type="ECO:0000256" key="9">
    <source>
        <dbReference type="ARBA" id="ARBA00023136"/>
    </source>
</evidence>
<feature type="compositionally biased region" description="Low complexity" evidence="15">
    <location>
        <begin position="295"/>
        <end position="310"/>
    </location>
</feature>
<dbReference type="Proteomes" id="UP000038040">
    <property type="component" value="Unplaced"/>
</dbReference>
<name>A0A158Q3J3_DRAME</name>